<evidence type="ECO:0000313" key="2">
    <source>
        <dbReference type="EMBL" id="SEG18607.1"/>
    </source>
</evidence>
<dbReference type="SUPFAM" id="SSF53474">
    <property type="entry name" value="alpha/beta-Hydrolases"/>
    <property type="match status" value="1"/>
</dbReference>
<feature type="domain" description="Thioesterase" evidence="1">
    <location>
        <begin position="46"/>
        <end position="214"/>
    </location>
</feature>
<gene>
    <name evidence="2" type="ORF">SAMN05444920_102126</name>
</gene>
<dbReference type="Gene3D" id="3.40.50.1820">
    <property type="entry name" value="alpha/beta hydrolase"/>
    <property type="match status" value="1"/>
</dbReference>
<name>A0A1H5Y4I5_9ACTN</name>
<accession>A0A1H5Y4I5</accession>
<dbReference type="InterPro" id="IPR001031">
    <property type="entry name" value="Thioesterase"/>
</dbReference>
<organism evidence="2 3">
    <name type="scientific">Nonomuraea solani</name>
    <dbReference type="NCBI Taxonomy" id="1144553"/>
    <lineage>
        <taxon>Bacteria</taxon>
        <taxon>Bacillati</taxon>
        <taxon>Actinomycetota</taxon>
        <taxon>Actinomycetes</taxon>
        <taxon>Streptosporangiales</taxon>
        <taxon>Streptosporangiaceae</taxon>
        <taxon>Nonomuraea</taxon>
    </lineage>
</organism>
<dbReference type="InterPro" id="IPR029058">
    <property type="entry name" value="AB_hydrolase_fold"/>
</dbReference>
<evidence type="ECO:0000313" key="3">
    <source>
        <dbReference type="Proteomes" id="UP000236732"/>
    </source>
</evidence>
<proteinExistence type="predicted"/>
<dbReference type="Proteomes" id="UP000236732">
    <property type="component" value="Unassembled WGS sequence"/>
</dbReference>
<dbReference type="EMBL" id="FNVT01000002">
    <property type="protein sequence ID" value="SEG18607.1"/>
    <property type="molecule type" value="Genomic_DNA"/>
</dbReference>
<protein>
    <submittedName>
        <fullName evidence="2">Thioesterase domain-containing protein</fullName>
    </submittedName>
</protein>
<sequence length="282" mass="31078">MSVMHASPVQQCSGETDFHSLWRSTASPARQRQPIRLSEGTGTPAFFVHWGSGNIAFAREAAAAFHPGRPVFGFEAVGLWREARPLLSVGDMAERYLREIKEIQPRGPYLIGGLCSGSQIAYEIACRLAESGAEVGPLTLVNAARGELSAGPLLDLEDLYDLRLAALRRQFAVADLAVDLPYVMDAMRSLRWIDDDMPAGHFFWRQLVSAADAYAFTRCELRRYEGPVNVFVSRAVATEPEVRWQDIAPQSVIEALDAETSVDILTHPGFVNAMRRTSEAVA</sequence>
<dbReference type="Pfam" id="PF00975">
    <property type="entry name" value="Thioesterase"/>
    <property type="match status" value="1"/>
</dbReference>
<keyword evidence="3" id="KW-1185">Reference proteome</keyword>
<evidence type="ECO:0000259" key="1">
    <source>
        <dbReference type="Pfam" id="PF00975"/>
    </source>
</evidence>
<reference evidence="2 3" key="1">
    <citation type="submission" date="2016-10" db="EMBL/GenBank/DDBJ databases">
        <authorList>
            <person name="de Groot N.N."/>
        </authorList>
    </citation>
    <scope>NUCLEOTIDE SEQUENCE [LARGE SCALE GENOMIC DNA]</scope>
    <source>
        <strain evidence="2 3">CGMCC 4.7037</strain>
    </source>
</reference>
<dbReference type="AlphaFoldDB" id="A0A1H5Y4I5"/>